<feature type="transmembrane region" description="Helical" evidence="9">
    <location>
        <begin position="98"/>
        <end position="118"/>
    </location>
</feature>
<dbReference type="InterPro" id="IPR011712">
    <property type="entry name" value="Sig_transdc_His_kin_sub3_dim/P"/>
</dbReference>
<feature type="transmembrane region" description="Helical" evidence="9">
    <location>
        <begin position="42"/>
        <end position="59"/>
    </location>
</feature>
<dbReference type="Gene3D" id="3.30.565.10">
    <property type="entry name" value="Histidine kinase-like ATPase, C-terminal domain"/>
    <property type="match status" value="1"/>
</dbReference>
<dbReference type="InterPro" id="IPR036890">
    <property type="entry name" value="HATPase_C_sf"/>
</dbReference>
<dbReference type="Gene3D" id="1.20.5.1930">
    <property type="match status" value="1"/>
</dbReference>
<dbReference type="PANTHER" id="PTHR24421">
    <property type="entry name" value="NITRATE/NITRITE SENSOR PROTEIN NARX-RELATED"/>
    <property type="match status" value="1"/>
</dbReference>
<dbReference type="PANTHER" id="PTHR24421:SF10">
    <property type="entry name" value="NITRATE_NITRITE SENSOR PROTEIN NARQ"/>
    <property type="match status" value="1"/>
</dbReference>
<dbReference type="RefSeq" id="WP_196417643.1">
    <property type="nucleotide sequence ID" value="NZ_JADQTO010000017.1"/>
</dbReference>
<dbReference type="Pfam" id="PF07730">
    <property type="entry name" value="HisKA_3"/>
    <property type="match status" value="1"/>
</dbReference>
<evidence type="ECO:0000256" key="5">
    <source>
        <dbReference type="ARBA" id="ARBA00022741"/>
    </source>
</evidence>
<dbReference type="EC" id="2.7.13.3" evidence="2"/>
<keyword evidence="9" id="KW-0812">Transmembrane</keyword>
<feature type="transmembrane region" description="Helical" evidence="9">
    <location>
        <begin position="221"/>
        <end position="241"/>
    </location>
</feature>
<accession>A0A931CEN4</accession>
<organism evidence="11 12">
    <name type="scientific">Actinoplanes aureus</name>
    <dbReference type="NCBI Taxonomy" id="2792083"/>
    <lineage>
        <taxon>Bacteria</taxon>
        <taxon>Bacillati</taxon>
        <taxon>Actinomycetota</taxon>
        <taxon>Actinomycetes</taxon>
        <taxon>Micromonosporales</taxon>
        <taxon>Micromonosporaceae</taxon>
        <taxon>Actinoplanes</taxon>
    </lineage>
</organism>
<keyword evidence="12" id="KW-1185">Reference proteome</keyword>
<feature type="domain" description="Histidine kinase" evidence="10">
    <location>
        <begin position="478"/>
        <end position="563"/>
    </location>
</feature>
<dbReference type="AlphaFoldDB" id="A0A931CEN4"/>
<keyword evidence="4" id="KW-0808">Transferase</keyword>
<keyword evidence="3" id="KW-0597">Phosphoprotein</keyword>
<evidence type="ECO:0000256" key="9">
    <source>
        <dbReference type="SAM" id="Phobius"/>
    </source>
</evidence>
<protein>
    <recommendedName>
        <fullName evidence="2">histidine kinase</fullName>
        <ecNumber evidence="2">2.7.13.3</ecNumber>
    </recommendedName>
</protein>
<dbReference type="CDD" id="cd16917">
    <property type="entry name" value="HATPase_UhpB-NarQ-NarX-like"/>
    <property type="match status" value="1"/>
</dbReference>
<evidence type="ECO:0000256" key="2">
    <source>
        <dbReference type="ARBA" id="ARBA00012438"/>
    </source>
</evidence>
<feature type="transmembrane region" description="Helical" evidence="9">
    <location>
        <begin position="130"/>
        <end position="149"/>
    </location>
</feature>
<evidence type="ECO:0000256" key="7">
    <source>
        <dbReference type="ARBA" id="ARBA00022840"/>
    </source>
</evidence>
<dbReference type="InterPro" id="IPR050482">
    <property type="entry name" value="Sensor_HK_TwoCompSys"/>
</dbReference>
<evidence type="ECO:0000313" key="12">
    <source>
        <dbReference type="Proteomes" id="UP000598146"/>
    </source>
</evidence>
<comment type="catalytic activity">
    <reaction evidence="1">
        <text>ATP + protein L-histidine = ADP + protein N-phospho-L-histidine.</text>
        <dbReference type="EC" id="2.7.13.3"/>
    </reaction>
</comment>
<keyword evidence="9" id="KW-0472">Membrane</keyword>
<dbReference type="Proteomes" id="UP000598146">
    <property type="component" value="Unassembled WGS sequence"/>
</dbReference>
<evidence type="ECO:0000259" key="10">
    <source>
        <dbReference type="PROSITE" id="PS50109"/>
    </source>
</evidence>
<keyword evidence="7" id="KW-0067">ATP-binding</keyword>
<reference evidence="11" key="1">
    <citation type="submission" date="2020-11" db="EMBL/GenBank/DDBJ databases">
        <title>Isolation and identification of active actinomycetes.</title>
        <authorList>
            <person name="Sun X."/>
        </authorList>
    </citation>
    <scope>NUCLEOTIDE SEQUENCE</scope>
    <source>
        <strain evidence="11">NEAU-A11</strain>
    </source>
</reference>
<dbReference type="GO" id="GO:0016020">
    <property type="term" value="C:membrane"/>
    <property type="evidence" value="ECO:0007669"/>
    <property type="project" value="InterPro"/>
</dbReference>
<evidence type="ECO:0000256" key="4">
    <source>
        <dbReference type="ARBA" id="ARBA00022679"/>
    </source>
</evidence>
<name>A0A931CEN4_9ACTN</name>
<feature type="transmembrane region" description="Helical" evidence="9">
    <location>
        <begin position="155"/>
        <end position="175"/>
    </location>
</feature>
<evidence type="ECO:0000256" key="6">
    <source>
        <dbReference type="ARBA" id="ARBA00022777"/>
    </source>
</evidence>
<keyword evidence="9" id="KW-1133">Transmembrane helix</keyword>
<dbReference type="Pfam" id="PF02518">
    <property type="entry name" value="HATPase_c"/>
    <property type="match status" value="1"/>
</dbReference>
<dbReference type="GO" id="GO:0000155">
    <property type="term" value="F:phosphorelay sensor kinase activity"/>
    <property type="evidence" value="ECO:0007669"/>
    <property type="project" value="InterPro"/>
</dbReference>
<dbReference type="SUPFAM" id="SSF55874">
    <property type="entry name" value="ATPase domain of HSP90 chaperone/DNA topoisomerase II/histidine kinase"/>
    <property type="match status" value="1"/>
</dbReference>
<feature type="transmembrane region" description="Helical" evidence="9">
    <location>
        <begin position="71"/>
        <end position="92"/>
    </location>
</feature>
<dbReference type="EMBL" id="JADQTO010000017">
    <property type="protein sequence ID" value="MBG0565866.1"/>
    <property type="molecule type" value="Genomic_DNA"/>
</dbReference>
<dbReference type="InterPro" id="IPR003594">
    <property type="entry name" value="HATPase_dom"/>
</dbReference>
<evidence type="ECO:0000256" key="3">
    <source>
        <dbReference type="ARBA" id="ARBA00022553"/>
    </source>
</evidence>
<gene>
    <name evidence="11" type="ORF">I4J89_30895</name>
</gene>
<feature type="transmembrane region" description="Helical" evidence="9">
    <location>
        <begin position="187"/>
        <end position="209"/>
    </location>
</feature>
<dbReference type="InterPro" id="IPR005467">
    <property type="entry name" value="His_kinase_dom"/>
</dbReference>
<evidence type="ECO:0000256" key="1">
    <source>
        <dbReference type="ARBA" id="ARBA00000085"/>
    </source>
</evidence>
<keyword evidence="5" id="KW-0547">Nucleotide-binding</keyword>
<dbReference type="GO" id="GO:0005524">
    <property type="term" value="F:ATP binding"/>
    <property type="evidence" value="ECO:0007669"/>
    <property type="project" value="UniProtKB-KW"/>
</dbReference>
<evidence type="ECO:0000256" key="8">
    <source>
        <dbReference type="ARBA" id="ARBA00023012"/>
    </source>
</evidence>
<keyword evidence="8" id="KW-0902">Two-component regulatory system</keyword>
<dbReference type="SMART" id="SM00387">
    <property type="entry name" value="HATPase_c"/>
    <property type="match status" value="1"/>
</dbReference>
<sequence>MNDAVVVHRGVSGPVAGAALATAAGAAPGLLGLGETTLPTGALYGLGWPAFGIAAALLLDRDPRSRLGRALVALAVVPAIVTMTALGAPSGWQAVEQRWQRFAVPLIVAALAVIAWSVDIAADRMSRRRLVWLVAGSAALVAAVLAAFSSGGSRVAAVVTTLGLWGTAALICRLATMRELRPVDEPLVDAAVAAATLLIGAGVGTLVRIGGEHTGVPRPDVSGAFSAVVAAVLFLPAGLWLRRQFLTRRYGPGALSAADVAEITADLHTRTEDPRELLGKAAAMVAAASGHRQVGLVVGPDLPDVPGHWALYPLTVGGDRVGSLYLEPRHPEGPEPRQERIVRQLLPTVSLVAKAVDLAVEAGHARRDLARERDTERARILGDLHDGLGPVLVGMSMRVRAELRHRPSPVLEALAGDLADCRSDLRRIVSGLTPSVLDDGDLAAALDRLAGSFAGQGPEVTLGSDLDARLAPEIAVAVYRSVAEGLTNALRHAHAQRVAVQVRTTPDRTVLVEVTDDGVGGPFAPGVGLSSLRRRAEELGGTLHVAAGAGRGTRLRVELPAGDGAAG</sequence>
<evidence type="ECO:0000313" key="11">
    <source>
        <dbReference type="EMBL" id="MBG0565866.1"/>
    </source>
</evidence>
<keyword evidence="6 11" id="KW-0418">Kinase</keyword>
<comment type="caution">
    <text evidence="11">The sequence shown here is derived from an EMBL/GenBank/DDBJ whole genome shotgun (WGS) entry which is preliminary data.</text>
</comment>
<proteinExistence type="predicted"/>
<dbReference type="PROSITE" id="PS50109">
    <property type="entry name" value="HIS_KIN"/>
    <property type="match status" value="1"/>
</dbReference>
<dbReference type="GO" id="GO:0046983">
    <property type="term" value="F:protein dimerization activity"/>
    <property type="evidence" value="ECO:0007669"/>
    <property type="project" value="InterPro"/>
</dbReference>